<reference evidence="1 2" key="1">
    <citation type="submission" date="2008-10" db="EMBL/GenBank/DDBJ databases">
        <title>Draft genome sequence of Parabacteroides johnsonii (DSM 18315).</title>
        <authorList>
            <person name="Sudarsanam P."/>
            <person name="Ley R."/>
            <person name="Guruge J."/>
            <person name="Turnbaugh P.J."/>
            <person name="Mahowald M."/>
            <person name="Liep D."/>
            <person name="Gordon J."/>
        </authorList>
    </citation>
    <scope>NUCLEOTIDE SEQUENCE [LARGE SCALE GENOMIC DNA]</scope>
    <source>
        <strain evidence="1 2">DSM 18315</strain>
    </source>
</reference>
<evidence type="ECO:0000313" key="2">
    <source>
        <dbReference type="Proteomes" id="UP000005510"/>
    </source>
</evidence>
<dbReference type="InterPro" id="IPR058060">
    <property type="entry name" value="HYC_CC_PP"/>
</dbReference>
<comment type="caution">
    <text evidence="1">The sequence shown here is derived from an EMBL/GenBank/DDBJ whole genome shotgun (WGS) entry which is preliminary data.</text>
</comment>
<dbReference type="HOGENOM" id="CLU_156608_1_0_10"/>
<dbReference type="Pfam" id="PF26622">
    <property type="entry name" value="DUF8199"/>
    <property type="match status" value="1"/>
</dbReference>
<protein>
    <submittedName>
        <fullName evidence="1">Uncharacterized protein</fullName>
    </submittedName>
</protein>
<name>B7B9P2_9BACT</name>
<proteinExistence type="predicted"/>
<sequence>MFIIFFAFRSAGHFLYLQLQMKRFLIVIFALLYIGLSSGITLTLHHCMGKLVEVNMWQDETCNTCGAKHTHKSCCSTETQFIKISDDQNVDQLQVIKHVPVAIALLFDLRDLYNLTETEQGTTLPAYADTPSEWSGTDRLIRHCTFLI</sequence>
<dbReference type="AlphaFoldDB" id="B7B9P2"/>
<dbReference type="Proteomes" id="UP000005510">
    <property type="component" value="Unassembled WGS sequence"/>
</dbReference>
<organism evidence="1 2">
    <name type="scientific">Parabacteroides johnsonii DSM 18315</name>
    <dbReference type="NCBI Taxonomy" id="537006"/>
    <lineage>
        <taxon>Bacteria</taxon>
        <taxon>Pseudomonadati</taxon>
        <taxon>Bacteroidota</taxon>
        <taxon>Bacteroidia</taxon>
        <taxon>Bacteroidales</taxon>
        <taxon>Tannerellaceae</taxon>
        <taxon>Parabacteroides</taxon>
    </lineage>
</organism>
<evidence type="ECO:0000313" key="1">
    <source>
        <dbReference type="EMBL" id="EEC96854.1"/>
    </source>
</evidence>
<accession>B7B9P2</accession>
<dbReference type="NCBIfam" id="NF047658">
    <property type="entry name" value="HYC_CC_PP"/>
    <property type="match status" value="1"/>
</dbReference>
<dbReference type="EMBL" id="ABYH01000188">
    <property type="protein sequence ID" value="EEC96854.1"/>
    <property type="molecule type" value="Genomic_DNA"/>
</dbReference>
<reference evidence="1 2" key="2">
    <citation type="submission" date="2008-10" db="EMBL/GenBank/DDBJ databases">
        <authorList>
            <person name="Fulton L."/>
            <person name="Clifton S."/>
            <person name="Fulton B."/>
            <person name="Xu J."/>
            <person name="Minx P."/>
            <person name="Pepin K.H."/>
            <person name="Johnson M."/>
            <person name="Bhonagiri V."/>
            <person name="Nash W.E."/>
            <person name="Mardis E.R."/>
            <person name="Wilson R.K."/>
        </authorList>
    </citation>
    <scope>NUCLEOTIDE SEQUENCE [LARGE SCALE GENOMIC DNA]</scope>
    <source>
        <strain evidence="1 2">DSM 18315</strain>
    </source>
</reference>
<dbReference type="InterPro" id="IPR058512">
    <property type="entry name" value="DUF8199"/>
</dbReference>
<dbReference type="STRING" id="537006.PRABACTJOHN_01745"/>
<gene>
    <name evidence="1" type="ORF">PRABACTJOHN_01745</name>
</gene>